<keyword evidence="4" id="KW-0520">NAD</keyword>
<accession>A0A7W5AWP8</accession>
<evidence type="ECO:0000313" key="9">
    <source>
        <dbReference type="Proteomes" id="UP000570361"/>
    </source>
</evidence>
<dbReference type="EC" id="1.3.1.76" evidence="2"/>
<dbReference type="GO" id="GO:0004325">
    <property type="term" value="F:ferrochelatase activity"/>
    <property type="evidence" value="ECO:0007669"/>
    <property type="project" value="InterPro"/>
</dbReference>
<keyword evidence="8" id="KW-0456">Lyase</keyword>
<dbReference type="SUPFAM" id="SSF75615">
    <property type="entry name" value="Siroheme synthase middle domains-like"/>
    <property type="match status" value="1"/>
</dbReference>
<dbReference type="InterPro" id="IPR036291">
    <property type="entry name" value="NAD(P)-bd_dom_sf"/>
</dbReference>
<comment type="catalytic activity">
    <reaction evidence="6">
        <text>precorrin-2 + NAD(+) = sirohydrochlorin + NADH + 2 H(+)</text>
        <dbReference type="Rhea" id="RHEA:15613"/>
        <dbReference type="ChEBI" id="CHEBI:15378"/>
        <dbReference type="ChEBI" id="CHEBI:57540"/>
        <dbReference type="ChEBI" id="CHEBI:57945"/>
        <dbReference type="ChEBI" id="CHEBI:58351"/>
        <dbReference type="ChEBI" id="CHEBI:58827"/>
        <dbReference type="EC" id="1.3.1.76"/>
    </reaction>
</comment>
<keyword evidence="9" id="KW-1185">Reference proteome</keyword>
<sequence length="222" mass="24999">MGAMFPIMVDLRGKRCVVIGGGRIAERKIRSLLEAGGDQLVVVSLQHTTELERLAAIGSIRIRRREYIEEDLLDARFVFAATDNPSVNARVLNDCKKRGILVNMAEHADQGDFAVPAVVRRGDLVLSVSTSGSSPAMAIQIRKELERRYGEAYAEGIARLGALRAHVQEVEPDPESRKRLLREASLEMEERMLHSQYDFIPEEDPAEWLNRIRIAASRRHEE</sequence>
<dbReference type="PANTHER" id="PTHR35330:SF1">
    <property type="entry name" value="SIROHEME BIOSYNTHESIS PROTEIN MET8"/>
    <property type="match status" value="1"/>
</dbReference>
<evidence type="ECO:0000256" key="4">
    <source>
        <dbReference type="ARBA" id="ARBA00023027"/>
    </source>
</evidence>
<evidence type="ECO:0000256" key="1">
    <source>
        <dbReference type="ARBA" id="ARBA00005010"/>
    </source>
</evidence>
<dbReference type="Pfam" id="PF14824">
    <property type="entry name" value="Sirohm_synth_M"/>
    <property type="match status" value="1"/>
</dbReference>
<dbReference type="EMBL" id="JACHXK010000003">
    <property type="protein sequence ID" value="MBB3109884.1"/>
    <property type="molecule type" value="Genomic_DNA"/>
</dbReference>
<dbReference type="GO" id="GO:0019354">
    <property type="term" value="P:siroheme biosynthetic process"/>
    <property type="evidence" value="ECO:0007669"/>
    <property type="project" value="UniProtKB-UniPathway"/>
</dbReference>
<dbReference type="Pfam" id="PF13241">
    <property type="entry name" value="NAD_binding_7"/>
    <property type="match status" value="1"/>
</dbReference>
<dbReference type="Proteomes" id="UP000570361">
    <property type="component" value="Unassembled WGS sequence"/>
</dbReference>
<keyword evidence="3 8" id="KW-0560">Oxidoreductase</keyword>
<comment type="caution">
    <text evidence="8">The sequence shown here is derived from an EMBL/GenBank/DDBJ whole genome shotgun (WGS) entry which is preliminary data.</text>
</comment>
<evidence type="ECO:0000256" key="2">
    <source>
        <dbReference type="ARBA" id="ARBA00012400"/>
    </source>
</evidence>
<dbReference type="RefSeq" id="WP_183599378.1">
    <property type="nucleotide sequence ID" value="NZ_JACHXK010000003.1"/>
</dbReference>
<name>A0A7W5AWP8_9BACL</name>
<gene>
    <name evidence="8" type="ORF">FHS18_001947</name>
</gene>
<dbReference type="Gene3D" id="1.10.8.610">
    <property type="entry name" value="SirC, precorrin-2 dehydrogenase, C-terminal helical domain-like"/>
    <property type="match status" value="1"/>
</dbReference>
<dbReference type="GO" id="GO:0043115">
    <property type="term" value="F:precorrin-2 dehydrogenase activity"/>
    <property type="evidence" value="ECO:0007669"/>
    <property type="project" value="UniProtKB-EC"/>
</dbReference>
<evidence type="ECO:0000256" key="3">
    <source>
        <dbReference type="ARBA" id="ARBA00023002"/>
    </source>
</evidence>
<proteinExistence type="predicted"/>
<comment type="pathway">
    <text evidence="1">Porphyrin-containing compound metabolism; siroheme biosynthesis; sirohydrochlorin from precorrin-2: step 1/1.</text>
</comment>
<dbReference type="AlphaFoldDB" id="A0A7W5AWP8"/>
<dbReference type="SUPFAM" id="SSF51735">
    <property type="entry name" value="NAD(P)-binding Rossmann-fold domains"/>
    <property type="match status" value="1"/>
</dbReference>
<feature type="domain" description="Siroheme synthase central" evidence="7">
    <location>
        <begin position="121"/>
        <end position="147"/>
    </location>
</feature>
<dbReference type="PANTHER" id="PTHR35330">
    <property type="entry name" value="SIROHEME BIOSYNTHESIS PROTEIN MET8"/>
    <property type="match status" value="1"/>
</dbReference>
<dbReference type="InterPro" id="IPR006367">
    <property type="entry name" value="Sirohaem_synthase_N"/>
</dbReference>
<dbReference type="InterPro" id="IPR028281">
    <property type="entry name" value="Sirohaem_synthase_central"/>
</dbReference>
<evidence type="ECO:0000256" key="6">
    <source>
        <dbReference type="ARBA" id="ARBA00047561"/>
    </source>
</evidence>
<evidence type="ECO:0000313" key="8">
    <source>
        <dbReference type="EMBL" id="MBB3109884.1"/>
    </source>
</evidence>
<keyword evidence="5" id="KW-0627">Porphyrin biosynthesis</keyword>
<dbReference type="InterPro" id="IPR028161">
    <property type="entry name" value="Met8-like"/>
</dbReference>
<protein>
    <recommendedName>
        <fullName evidence="2">precorrin-2 dehydrogenase</fullName>
        <ecNumber evidence="2">1.3.1.76</ecNumber>
    </recommendedName>
</protein>
<dbReference type="InterPro" id="IPR042518">
    <property type="entry name" value="SirC_C"/>
</dbReference>
<evidence type="ECO:0000259" key="7">
    <source>
        <dbReference type="Pfam" id="PF14824"/>
    </source>
</evidence>
<dbReference type="UniPathway" id="UPA00262">
    <property type="reaction ID" value="UER00222"/>
</dbReference>
<evidence type="ECO:0000256" key="5">
    <source>
        <dbReference type="ARBA" id="ARBA00023244"/>
    </source>
</evidence>
<organism evidence="8 9">
    <name type="scientific">Paenibacillus phyllosphaerae</name>
    <dbReference type="NCBI Taxonomy" id="274593"/>
    <lineage>
        <taxon>Bacteria</taxon>
        <taxon>Bacillati</taxon>
        <taxon>Bacillota</taxon>
        <taxon>Bacilli</taxon>
        <taxon>Bacillales</taxon>
        <taxon>Paenibacillaceae</taxon>
        <taxon>Paenibacillus</taxon>
    </lineage>
</organism>
<reference evidence="8 9" key="1">
    <citation type="submission" date="2020-08" db="EMBL/GenBank/DDBJ databases">
        <title>Genomic Encyclopedia of Type Strains, Phase III (KMG-III): the genomes of soil and plant-associated and newly described type strains.</title>
        <authorList>
            <person name="Whitman W."/>
        </authorList>
    </citation>
    <scope>NUCLEOTIDE SEQUENCE [LARGE SCALE GENOMIC DNA]</scope>
    <source>
        <strain evidence="8 9">CECT 5862</strain>
    </source>
</reference>
<dbReference type="NCBIfam" id="TIGR01470">
    <property type="entry name" value="cysG_Nterm"/>
    <property type="match status" value="1"/>
</dbReference>
<dbReference type="Gene3D" id="3.40.50.720">
    <property type="entry name" value="NAD(P)-binding Rossmann-like Domain"/>
    <property type="match status" value="1"/>
</dbReference>